<keyword evidence="2" id="KW-1185">Reference proteome</keyword>
<name>E1JUU1_SOLFR</name>
<dbReference type="EMBL" id="AECZ01000007">
    <property type="protein sequence ID" value="EFL51855.1"/>
    <property type="molecule type" value="Genomic_DNA"/>
</dbReference>
<proteinExistence type="predicted"/>
<dbReference type="Pfam" id="PF14022">
    <property type="entry name" value="DUF4238"/>
    <property type="match status" value="1"/>
</dbReference>
<protein>
    <recommendedName>
        <fullName evidence="3">DUF4238 domain-containing protein</fullName>
    </recommendedName>
</protein>
<evidence type="ECO:0000313" key="2">
    <source>
        <dbReference type="Proteomes" id="UP000006250"/>
    </source>
</evidence>
<dbReference type="OrthoDB" id="509512at2"/>
<evidence type="ECO:0000313" key="1">
    <source>
        <dbReference type="EMBL" id="EFL51855.1"/>
    </source>
</evidence>
<dbReference type="Proteomes" id="UP000006250">
    <property type="component" value="Unassembled WGS sequence"/>
</dbReference>
<sequence>MAGKRQHFIPRFLLRGFISKETKKESFTYITRRNTPPIETNIKNVAVESKFYEYQDVSADDYITDNEYGYAKAIEYTRTNETLTKQYEASVASFIESLVVRTRYFRSIITSSTNHLIDRAKEDLLNDENLIRLISGMLADDTRLTKCIDDICKEHPEIDNNKIKQLCREKLKSEKHNLANFVFTGAKVVGPQLFSALKDKTLPEIKTAQIDVLSKSRSETERFRQYKTLNWQVKTYADSNLILGDIGPIAIVKNGDIVPPIFAKDILLIILPISSSKIIIGSSETQFIHLDSSEINMMSASLAVDFIISSHNSQILSKYSKIIGLKSERHYADMIDNIFQQNPLIR</sequence>
<comment type="caution">
    <text evidence="1">The sequence shown here is derived from an EMBL/GenBank/DDBJ whole genome shotgun (WGS) entry which is preliminary data.</text>
</comment>
<dbReference type="InterPro" id="IPR025332">
    <property type="entry name" value="DUF4238"/>
</dbReference>
<gene>
    <name evidence="1" type="ORF">DesfrDRAFT_1390</name>
</gene>
<accession>E1JUU1</accession>
<dbReference type="AlphaFoldDB" id="E1JUU1"/>
<dbReference type="RefSeq" id="WP_005992401.1">
    <property type="nucleotide sequence ID" value="NZ_AECZ01000007.1"/>
</dbReference>
<evidence type="ECO:0008006" key="3">
    <source>
        <dbReference type="Google" id="ProtNLM"/>
    </source>
</evidence>
<dbReference type="eggNOG" id="ENOG50334CV">
    <property type="taxonomic scope" value="Bacteria"/>
</dbReference>
<organism evidence="1 2">
    <name type="scientific">Solidesulfovibrio fructosivorans JJ]</name>
    <dbReference type="NCBI Taxonomy" id="596151"/>
    <lineage>
        <taxon>Bacteria</taxon>
        <taxon>Pseudomonadati</taxon>
        <taxon>Thermodesulfobacteriota</taxon>
        <taxon>Desulfovibrionia</taxon>
        <taxon>Desulfovibrionales</taxon>
        <taxon>Desulfovibrionaceae</taxon>
        <taxon>Solidesulfovibrio</taxon>
    </lineage>
</organism>
<reference evidence="1 2" key="1">
    <citation type="submission" date="2010-08" db="EMBL/GenBank/DDBJ databases">
        <title>The draft genome of Desulfovibrio fructosovorans JJ.</title>
        <authorList>
            <consortium name="US DOE Joint Genome Institute (JGI-PGF)"/>
            <person name="Lucas S."/>
            <person name="Copeland A."/>
            <person name="Lapidus A."/>
            <person name="Cheng J.-F."/>
            <person name="Bruce D."/>
            <person name="Goodwin L."/>
            <person name="Pitluck S."/>
            <person name="Land M.L."/>
            <person name="Hauser L."/>
            <person name="Chang Y.-J."/>
            <person name="Jeffries C."/>
            <person name="Wall J.D."/>
            <person name="Stahl D.A."/>
            <person name="Arkin A.P."/>
            <person name="Dehal P."/>
            <person name="Stolyar S.M."/>
            <person name="Hazen T.C."/>
            <person name="Woyke T.J."/>
        </authorList>
    </citation>
    <scope>NUCLEOTIDE SEQUENCE [LARGE SCALE GENOMIC DNA]</scope>
    <source>
        <strain evidence="1 2">JJ</strain>
    </source>
</reference>